<feature type="domain" description="EVE" evidence="1">
    <location>
        <begin position="2"/>
        <end position="137"/>
    </location>
</feature>
<dbReference type="SUPFAM" id="SSF88697">
    <property type="entry name" value="PUA domain-like"/>
    <property type="match status" value="1"/>
</dbReference>
<name>A0ABV0KNP6_9CYAN</name>
<proteinExistence type="predicted"/>
<sequence length="146" mass="17156">MYWLFQANPKYSRIIDGIRELKGMHWLVTRYADQIAVGDRVLIWVAGKEAGIYALAEVTHSTHFVEQPPDLNYWLLPMRAMGRFYAPVRFTHKLLNYPLLKARLRYDPILSNLQVLRAPHSTNFKVSHHEWQQVCQCLNSDKDDKC</sequence>
<dbReference type="InterPro" id="IPR015947">
    <property type="entry name" value="PUA-like_sf"/>
</dbReference>
<evidence type="ECO:0000259" key="1">
    <source>
        <dbReference type="Pfam" id="PF01878"/>
    </source>
</evidence>
<evidence type="ECO:0000313" key="2">
    <source>
        <dbReference type="EMBL" id="MEP1060866.1"/>
    </source>
</evidence>
<dbReference type="RefSeq" id="WP_190452889.1">
    <property type="nucleotide sequence ID" value="NZ_JAMPLM010000023.1"/>
</dbReference>
<keyword evidence="3" id="KW-1185">Reference proteome</keyword>
<dbReference type="Proteomes" id="UP001476950">
    <property type="component" value="Unassembled WGS sequence"/>
</dbReference>
<dbReference type="Gene3D" id="3.10.590.10">
    <property type="entry name" value="ph1033 like domains"/>
    <property type="match status" value="1"/>
</dbReference>
<comment type="caution">
    <text evidence="2">The sequence shown here is derived from an EMBL/GenBank/DDBJ whole genome shotgun (WGS) entry which is preliminary data.</text>
</comment>
<dbReference type="EMBL" id="JAMPLM010000023">
    <property type="protein sequence ID" value="MEP1060866.1"/>
    <property type="molecule type" value="Genomic_DNA"/>
</dbReference>
<accession>A0ABV0KNP6</accession>
<evidence type="ECO:0000313" key="3">
    <source>
        <dbReference type="Proteomes" id="UP001476950"/>
    </source>
</evidence>
<dbReference type="InterPro" id="IPR002740">
    <property type="entry name" value="EVE_domain"/>
</dbReference>
<dbReference type="Pfam" id="PF01878">
    <property type="entry name" value="EVE"/>
    <property type="match status" value="1"/>
</dbReference>
<reference evidence="2 3" key="1">
    <citation type="submission" date="2022-04" db="EMBL/GenBank/DDBJ databases">
        <title>Positive selection, recombination, and allopatry shape intraspecific diversity of widespread and dominant cyanobacteria.</title>
        <authorList>
            <person name="Wei J."/>
            <person name="Shu W."/>
            <person name="Hu C."/>
        </authorList>
    </citation>
    <scope>NUCLEOTIDE SEQUENCE [LARGE SCALE GENOMIC DNA]</scope>
    <source>
        <strain evidence="2 3">AS-A4</strain>
    </source>
</reference>
<protein>
    <submittedName>
        <fullName evidence="2">EVE domain-containing protein</fullName>
    </submittedName>
</protein>
<gene>
    <name evidence="2" type="ORF">NDI38_20755</name>
</gene>
<organism evidence="2 3">
    <name type="scientific">Stenomitos frigidus AS-A4</name>
    <dbReference type="NCBI Taxonomy" id="2933935"/>
    <lineage>
        <taxon>Bacteria</taxon>
        <taxon>Bacillati</taxon>
        <taxon>Cyanobacteriota</taxon>
        <taxon>Cyanophyceae</taxon>
        <taxon>Leptolyngbyales</taxon>
        <taxon>Leptolyngbyaceae</taxon>
        <taxon>Stenomitos</taxon>
    </lineage>
</organism>